<keyword evidence="2" id="KW-1185">Reference proteome</keyword>
<dbReference type="EMBL" id="CCYD01002047">
    <property type="protein sequence ID" value="CEG46551.1"/>
    <property type="molecule type" value="Genomic_DNA"/>
</dbReference>
<dbReference type="AlphaFoldDB" id="A0A0P1AXN4"/>
<evidence type="ECO:0000313" key="2">
    <source>
        <dbReference type="Proteomes" id="UP000054928"/>
    </source>
</evidence>
<accession>A0A0P1AXN4</accession>
<sequence>MRNDSFFLAAPGPKAEEEDSFRSLRTDGEVESVARRFSKFYTLILEISLRFFENPLLLHYSDMQ</sequence>
<reference evidence="2" key="1">
    <citation type="submission" date="2014-09" db="EMBL/GenBank/DDBJ databases">
        <authorList>
            <person name="Sharma Rahul"/>
            <person name="Thines Marco"/>
        </authorList>
    </citation>
    <scope>NUCLEOTIDE SEQUENCE [LARGE SCALE GENOMIC DNA]</scope>
</reference>
<dbReference type="Proteomes" id="UP000054928">
    <property type="component" value="Unassembled WGS sequence"/>
</dbReference>
<protein>
    <submittedName>
        <fullName evidence="1">Uncharacterized protein</fullName>
    </submittedName>
</protein>
<name>A0A0P1AXN4_PLAHL</name>
<organism evidence="1 2">
    <name type="scientific">Plasmopara halstedii</name>
    <name type="common">Downy mildew of sunflower</name>
    <dbReference type="NCBI Taxonomy" id="4781"/>
    <lineage>
        <taxon>Eukaryota</taxon>
        <taxon>Sar</taxon>
        <taxon>Stramenopiles</taxon>
        <taxon>Oomycota</taxon>
        <taxon>Peronosporomycetes</taxon>
        <taxon>Peronosporales</taxon>
        <taxon>Peronosporaceae</taxon>
        <taxon>Plasmopara</taxon>
    </lineage>
</organism>
<dbReference type="GeneID" id="36398005"/>
<evidence type="ECO:0000313" key="1">
    <source>
        <dbReference type="EMBL" id="CEG46551.1"/>
    </source>
</evidence>
<proteinExistence type="predicted"/>
<dbReference type="RefSeq" id="XP_024582920.1">
    <property type="nucleotide sequence ID" value="XM_024717419.1"/>
</dbReference>